<dbReference type="InterPro" id="IPR011011">
    <property type="entry name" value="Znf_FYVE_PHD"/>
</dbReference>
<feature type="domain" description="PHD-type" evidence="16">
    <location>
        <begin position="695"/>
        <end position="741"/>
    </location>
</feature>
<dbReference type="Gene3D" id="1.10.30.10">
    <property type="entry name" value="High mobility group box domain"/>
    <property type="match status" value="1"/>
</dbReference>
<evidence type="ECO:0000256" key="11">
    <source>
        <dbReference type="ARBA" id="ARBA00022853"/>
    </source>
</evidence>
<evidence type="ECO:0000256" key="5">
    <source>
        <dbReference type="ARBA" id="ARBA00022603"/>
    </source>
</evidence>
<evidence type="ECO:0000313" key="23">
    <source>
        <dbReference type="Proteomes" id="UP001652581"/>
    </source>
</evidence>
<comment type="subcellular location">
    <subcellularLocation>
        <location evidence="2">Chromosome</location>
    </subcellularLocation>
    <subcellularLocation>
        <location evidence="1">Nucleus</location>
    </subcellularLocation>
</comment>
<feature type="domain" description="PWWP" evidence="20">
    <location>
        <begin position="908"/>
        <end position="970"/>
    </location>
</feature>
<dbReference type="Pfam" id="PF00505">
    <property type="entry name" value="HMG_box"/>
    <property type="match status" value="1"/>
</dbReference>
<dbReference type="InterPro" id="IPR036910">
    <property type="entry name" value="HMG_box_dom_sf"/>
</dbReference>
<dbReference type="InterPro" id="IPR047426">
    <property type="entry name" value="PHD1_NSD1_2"/>
</dbReference>
<reference evidence="23" key="1">
    <citation type="submission" date="2025-05" db="UniProtKB">
        <authorList>
            <consortium name="RefSeq"/>
        </authorList>
    </citation>
    <scope>NUCLEOTIDE SEQUENCE [LARGE SCALE GENOMIC DNA]</scope>
</reference>
<dbReference type="InterPro" id="IPR001214">
    <property type="entry name" value="SET_dom"/>
</dbReference>
<dbReference type="InterPro" id="IPR050777">
    <property type="entry name" value="SET2_Histone-Lys_MeTrsfase"/>
</dbReference>
<evidence type="ECO:0000256" key="7">
    <source>
        <dbReference type="ARBA" id="ARBA00022691"/>
    </source>
</evidence>
<dbReference type="InterPro" id="IPR001965">
    <property type="entry name" value="Znf_PHD"/>
</dbReference>
<keyword evidence="23" id="KW-1185">Reference proteome</keyword>
<dbReference type="SUPFAM" id="SSF63748">
    <property type="entry name" value="Tudor/PWWP/MBT"/>
    <property type="match status" value="2"/>
</dbReference>
<feature type="region of interest" description="Disordered" evidence="15">
    <location>
        <begin position="535"/>
        <end position="686"/>
    </location>
</feature>
<feature type="compositionally biased region" description="Basic and acidic residues" evidence="15">
    <location>
        <begin position="580"/>
        <end position="595"/>
    </location>
</feature>
<evidence type="ECO:0000256" key="9">
    <source>
        <dbReference type="ARBA" id="ARBA00022771"/>
    </source>
</evidence>
<dbReference type="SMART" id="SM00570">
    <property type="entry name" value="AWS"/>
    <property type="match status" value="1"/>
</dbReference>
<dbReference type="PROSITE" id="PS50812">
    <property type="entry name" value="PWWP"/>
    <property type="match status" value="2"/>
</dbReference>
<feature type="domain" description="PHD-type" evidence="16">
    <location>
        <begin position="859"/>
        <end position="903"/>
    </location>
</feature>
<dbReference type="InterPro" id="IPR047435">
    <property type="entry name" value="PWWP_NSD2_rpt2"/>
</dbReference>
<dbReference type="PROSITE" id="PS50089">
    <property type="entry name" value="ZF_RING_2"/>
    <property type="match status" value="1"/>
</dbReference>
<dbReference type="SMART" id="SM00293">
    <property type="entry name" value="PWWP"/>
    <property type="match status" value="2"/>
</dbReference>
<feature type="region of interest" description="Disordered" evidence="15">
    <location>
        <begin position="169"/>
        <end position="199"/>
    </location>
</feature>
<protein>
    <submittedName>
        <fullName evidence="24">Histone-lysine N-methyltransferase NSD2 isoform X1</fullName>
    </submittedName>
</protein>
<evidence type="ECO:0000259" key="22">
    <source>
        <dbReference type="PROSITE" id="PS51215"/>
    </source>
</evidence>
<keyword evidence="5" id="KW-0489">Methyltransferase</keyword>
<evidence type="ECO:0000256" key="1">
    <source>
        <dbReference type="ARBA" id="ARBA00004123"/>
    </source>
</evidence>
<proteinExistence type="predicted"/>
<dbReference type="InterPro" id="IPR019787">
    <property type="entry name" value="Znf_PHD-finger"/>
</dbReference>
<feature type="domain" description="HMG box" evidence="18">
    <location>
        <begin position="481"/>
        <end position="530"/>
    </location>
</feature>
<evidence type="ECO:0000256" key="2">
    <source>
        <dbReference type="ARBA" id="ARBA00004286"/>
    </source>
</evidence>
<feature type="domain" description="AWS" evidence="22">
    <location>
        <begin position="1039"/>
        <end position="1089"/>
    </location>
</feature>
<name>A0ABM5C3S8_VICPA</name>
<feature type="domain" description="Post-SET" evidence="21">
    <location>
        <begin position="1215"/>
        <end position="1231"/>
    </location>
</feature>
<feature type="region of interest" description="Disordered" evidence="15">
    <location>
        <begin position="405"/>
        <end position="483"/>
    </location>
</feature>
<dbReference type="InterPro" id="IPR047441">
    <property type="entry name" value="PHD3_NSD2"/>
</dbReference>
<evidence type="ECO:0000256" key="4">
    <source>
        <dbReference type="ARBA" id="ARBA00022553"/>
    </source>
</evidence>
<evidence type="ECO:0000256" key="8">
    <source>
        <dbReference type="ARBA" id="ARBA00022723"/>
    </source>
</evidence>
<keyword evidence="3" id="KW-0158">Chromosome</keyword>
<evidence type="ECO:0000256" key="13">
    <source>
        <dbReference type="PROSITE-ProRule" id="PRU00175"/>
    </source>
</evidence>
<keyword evidence="12 14" id="KW-0539">Nucleus</keyword>
<dbReference type="SUPFAM" id="SSF82199">
    <property type="entry name" value="SET domain"/>
    <property type="match status" value="1"/>
</dbReference>
<dbReference type="GeneID" id="102541837"/>
<keyword evidence="4" id="KW-0597">Phosphoprotein</keyword>
<evidence type="ECO:0000256" key="6">
    <source>
        <dbReference type="ARBA" id="ARBA00022679"/>
    </source>
</evidence>
<feature type="compositionally biased region" description="Low complexity" evidence="15">
    <location>
        <begin position="636"/>
        <end position="651"/>
    </location>
</feature>
<dbReference type="InterPro" id="IPR059153">
    <property type="entry name" value="NSD_PHD-1st"/>
</dbReference>
<reference evidence="24" key="2">
    <citation type="submission" date="2025-08" db="UniProtKB">
        <authorList>
            <consortium name="RefSeq"/>
        </authorList>
    </citation>
    <scope>IDENTIFICATION</scope>
</reference>
<dbReference type="InterPro" id="IPR000313">
    <property type="entry name" value="PWWP_dom"/>
</dbReference>
<dbReference type="Gene3D" id="2.170.270.10">
    <property type="entry name" value="SET domain"/>
    <property type="match status" value="1"/>
</dbReference>
<evidence type="ECO:0000256" key="10">
    <source>
        <dbReference type="ARBA" id="ARBA00022833"/>
    </source>
</evidence>
<accession>A0ABM5C3S8</accession>
<dbReference type="InterPro" id="IPR047443">
    <property type="entry name" value="HMG-box_NSD2"/>
</dbReference>
<keyword evidence="10" id="KW-0862">Zinc</keyword>
<dbReference type="InterPro" id="IPR055198">
    <property type="entry name" value="NSD_PHD"/>
</dbReference>
<dbReference type="PROSITE" id="PS50016">
    <property type="entry name" value="ZF_PHD_2"/>
    <property type="match status" value="2"/>
</dbReference>
<dbReference type="SMART" id="SM00317">
    <property type="entry name" value="SET"/>
    <property type="match status" value="1"/>
</dbReference>
<evidence type="ECO:0000259" key="21">
    <source>
        <dbReference type="PROSITE" id="PS50868"/>
    </source>
</evidence>
<dbReference type="SMART" id="SM00249">
    <property type="entry name" value="PHD"/>
    <property type="match status" value="4"/>
</dbReference>
<dbReference type="PANTHER" id="PTHR22884">
    <property type="entry name" value="SET DOMAIN PROTEINS"/>
    <property type="match status" value="1"/>
</dbReference>
<gene>
    <name evidence="24" type="primary">NSD2</name>
</gene>
<keyword evidence="9 13" id="KW-0863">Zinc-finger</keyword>
<dbReference type="PROSITE" id="PS50280">
    <property type="entry name" value="SET"/>
    <property type="match status" value="1"/>
</dbReference>
<feature type="DNA-binding region" description="HMG box" evidence="14">
    <location>
        <begin position="481"/>
        <end position="530"/>
    </location>
</feature>
<evidence type="ECO:0000259" key="18">
    <source>
        <dbReference type="PROSITE" id="PS50118"/>
    </source>
</evidence>
<feature type="domain" description="SET" evidence="19">
    <location>
        <begin position="1091"/>
        <end position="1208"/>
    </location>
</feature>
<dbReference type="InterPro" id="IPR041306">
    <property type="entry name" value="C5HCH"/>
</dbReference>
<dbReference type="PROSITE" id="PS51215">
    <property type="entry name" value="AWS"/>
    <property type="match status" value="1"/>
</dbReference>
<dbReference type="Proteomes" id="UP001652581">
    <property type="component" value="Chromosome 2"/>
</dbReference>
<dbReference type="InterPro" id="IPR001841">
    <property type="entry name" value="Znf_RING"/>
</dbReference>
<keyword evidence="7" id="KW-0949">S-adenosyl-L-methionine</keyword>
<feature type="domain" description="PWWP" evidence="20">
    <location>
        <begin position="248"/>
        <end position="312"/>
    </location>
</feature>
<dbReference type="Gene3D" id="2.30.30.140">
    <property type="match status" value="2"/>
</dbReference>
<dbReference type="SUPFAM" id="SSF47095">
    <property type="entry name" value="HMG-box"/>
    <property type="match status" value="1"/>
</dbReference>
<evidence type="ECO:0000313" key="24">
    <source>
        <dbReference type="RefSeq" id="XP_072803306.1"/>
    </source>
</evidence>
<evidence type="ECO:0000256" key="12">
    <source>
        <dbReference type="ARBA" id="ARBA00023242"/>
    </source>
</evidence>
<dbReference type="Pfam" id="PF00856">
    <property type="entry name" value="SET"/>
    <property type="match status" value="1"/>
</dbReference>
<feature type="domain" description="RING-type" evidence="17">
    <location>
        <begin position="745"/>
        <end position="791"/>
    </location>
</feature>
<dbReference type="InterPro" id="IPR006560">
    <property type="entry name" value="AWS_dom"/>
</dbReference>
<evidence type="ECO:0000256" key="15">
    <source>
        <dbReference type="SAM" id="MobiDB-lite"/>
    </source>
</evidence>
<dbReference type="Pfam" id="PF22908">
    <property type="entry name" value="PHD_NSD"/>
    <property type="match status" value="1"/>
</dbReference>
<dbReference type="Pfam" id="PF17907">
    <property type="entry name" value="AWS"/>
    <property type="match status" value="1"/>
</dbReference>
<dbReference type="InterPro" id="IPR019786">
    <property type="entry name" value="Zinc_finger_PHD-type_CS"/>
</dbReference>
<evidence type="ECO:0000256" key="14">
    <source>
        <dbReference type="PROSITE-ProRule" id="PRU00267"/>
    </source>
</evidence>
<dbReference type="CDD" id="cd20165">
    <property type="entry name" value="PWWP_NSD2_rpt2"/>
    <property type="match status" value="1"/>
</dbReference>
<evidence type="ECO:0000259" key="17">
    <source>
        <dbReference type="PROSITE" id="PS50089"/>
    </source>
</evidence>
<keyword evidence="8" id="KW-0479">Metal-binding</keyword>
<keyword evidence="6" id="KW-0808">Transferase</keyword>
<dbReference type="Pfam" id="PF23011">
    <property type="entry name" value="PHD-1st_NSD"/>
    <property type="match status" value="2"/>
</dbReference>
<evidence type="ECO:0000259" key="20">
    <source>
        <dbReference type="PROSITE" id="PS50812"/>
    </source>
</evidence>
<dbReference type="Gene3D" id="3.30.40.10">
    <property type="entry name" value="Zinc/RING finger domain, C3HC4 (zinc finger)"/>
    <property type="match status" value="4"/>
</dbReference>
<feature type="compositionally biased region" description="Basic residues" evidence="15">
    <location>
        <begin position="1247"/>
        <end position="1258"/>
    </location>
</feature>
<dbReference type="CDD" id="cd21991">
    <property type="entry name" value="HMG-box_NSD2"/>
    <property type="match status" value="1"/>
</dbReference>
<dbReference type="Pfam" id="PF00855">
    <property type="entry name" value="PWWP"/>
    <property type="match status" value="2"/>
</dbReference>
<dbReference type="Pfam" id="PF00628">
    <property type="entry name" value="PHD"/>
    <property type="match status" value="1"/>
</dbReference>
<dbReference type="CDD" id="cd15654">
    <property type="entry name" value="PHD3_NSD2"/>
    <property type="match status" value="1"/>
</dbReference>
<feature type="compositionally biased region" description="Basic and acidic residues" evidence="15">
    <location>
        <begin position="181"/>
        <end position="191"/>
    </location>
</feature>
<dbReference type="PROSITE" id="PS50868">
    <property type="entry name" value="POST_SET"/>
    <property type="match status" value="1"/>
</dbReference>
<dbReference type="InterPro" id="IPR009071">
    <property type="entry name" value="HMG_box_dom"/>
</dbReference>
<dbReference type="InterPro" id="IPR046341">
    <property type="entry name" value="SET_dom_sf"/>
</dbReference>
<dbReference type="PROSITE" id="PS01359">
    <property type="entry name" value="ZF_PHD_1"/>
    <property type="match status" value="2"/>
</dbReference>
<organism evidence="23 24">
    <name type="scientific">Vicugna pacos</name>
    <name type="common">Alpaca</name>
    <name type="synonym">Lama pacos</name>
    <dbReference type="NCBI Taxonomy" id="30538"/>
    <lineage>
        <taxon>Eukaryota</taxon>
        <taxon>Metazoa</taxon>
        <taxon>Chordata</taxon>
        <taxon>Craniata</taxon>
        <taxon>Vertebrata</taxon>
        <taxon>Euteleostomi</taxon>
        <taxon>Mammalia</taxon>
        <taxon>Eutheria</taxon>
        <taxon>Laurasiatheria</taxon>
        <taxon>Artiodactyla</taxon>
        <taxon>Tylopoda</taxon>
        <taxon>Camelidae</taxon>
        <taxon>Vicugna</taxon>
    </lineage>
</organism>
<feature type="compositionally biased region" description="Polar residues" evidence="15">
    <location>
        <begin position="596"/>
        <end position="614"/>
    </location>
</feature>
<dbReference type="InterPro" id="IPR047437">
    <property type="entry name" value="SET_NSD2"/>
</dbReference>
<evidence type="ECO:0000259" key="16">
    <source>
        <dbReference type="PROSITE" id="PS50016"/>
    </source>
</evidence>
<keyword evidence="11" id="KW-0156">Chromatin regulator</keyword>
<dbReference type="CDD" id="cd19211">
    <property type="entry name" value="SET_NSD2"/>
    <property type="match status" value="1"/>
</dbReference>
<dbReference type="SMART" id="SM00508">
    <property type="entry name" value="PostSET"/>
    <property type="match status" value="1"/>
</dbReference>
<dbReference type="SUPFAM" id="SSF57903">
    <property type="entry name" value="FYVE/PHD zinc finger"/>
    <property type="match status" value="3"/>
</dbReference>
<feature type="compositionally biased region" description="Acidic residues" evidence="15">
    <location>
        <begin position="660"/>
        <end position="676"/>
    </location>
</feature>
<dbReference type="RefSeq" id="XP_072803306.1">
    <property type="nucleotide sequence ID" value="XM_072947205.1"/>
</dbReference>
<dbReference type="CDD" id="cd15648">
    <property type="entry name" value="PHD1_NSD1_2"/>
    <property type="match status" value="1"/>
</dbReference>
<feature type="region of interest" description="Disordered" evidence="15">
    <location>
        <begin position="1237"/>
        <end position="1259"/>
    </location>
</feature>
<keyword evidence="14" id="KW-0238">DNA-binding</keyword>
<sequence length="1392" mass="153590">MDHHPARHLPVAPGGRRVLRAGASGLSGTQPQKQLSFCWEGGQGVKMKQAPEVAGGTNGKTQSCEVSRECSVFLSKGPLSAGLQEGVVPKFNGHEALPFIPTEKLKDLTSRVFNGEPGAHDARLRFESPEMKGLGTPPNTTPVKNGSPEIKLKITKTYMNGKPLFESSICGDGAAAGPPSEENRHGPESKARRSRKRSMKYDSLLEQGLVEAALVSRISSPSDKKVPAKKESCANTGRDKDHQLKYTVGDLVWSKVSGYPWWPCMVSADPLLHSYTKLKGQRKSARQYHVQFFGDAPERAWVFEKSLVAFEGEGQFEKLRQESAKQAPTKAEKIKLLKPIPGKLRAQWERGLAQAGAAAGMPAEERKAKFTFLYAGGQLRLNPHVAREAGLATECVGPALEASGVVDDDDTAAPASTGDQGVPVKRRRGPRQCGPAEGRASDPPGAVRSSPQKAAEAGPRRGLGSPPGRKKAAASTPRGRKGDAASQFLVFCQKHRDEVVAEHPDAPAEEIEELLGSQWDLLTEKQKARYHTKFALPAPSQAEEESGHLNGKKRNHTKRTQDPTENVAVEDAPRKRLRTDRHSLRKRETVADKTARASSCKATEAASSLKSQAATKHLSDACKPLKKRNRAPPAAPVSLVFSKSSSPSASFTENEVSDGPGDEPLESPYESADETQTEVSVSSKKSERGVTAKKEHVCQLCEKPGSLLLCEGPCCGAFHLACLGLSRRPEGRFTCTECASGIHSCFVCKEGDADVKRCVVSQCGKFYHEACVRRYPLTVFESRGFRCPLHSCLSCHASNPSNPRPSKGKMMRCVRCPVAYHGGDACLAAGCLVVASHSIVCTGHFTARKGKRHHAHVNVSWCFVCSKGGSLLCCESCPAAFHPDCLNIEMPDGSWFCNDCRAGKKLHFQDIIWVKLGNYRWWPAEVCHPKNVPPNIQKMKHEIGEFPVFFFGSKDYYWTHQARVFPYVEGDRGSRHQGVRGIGRVFKNALQEAEARFREIKLQREARETQESARKPPPYKHIKVNKPYGKVQVHTADISEIPKCNCRPSDENPCGSDSQCLNRMLMFECHPQVCPAGEACQNQCFTKRQYPETKIVRTDGKGWGLVAKRDIRKGEFVIEYVGELIDEEECMARIRRAHENDITHFYMLTIDKDRIIDAGPKGNYSRFMNHSCQPNCETLKWTVNGDTRVGLFAVCDIPAGTELTFNYNLDCLGNEKTVCRCGASNCSGFLGDRPKASAALSSEEKGKKTKKKTRRRRTRGEGKKSEDECFRCGDGGQLVLCDRKSCTKAYHLACLGLGKRPFGKWECPWHHCDVCGKPSTSFCHFCPNSFCKEHQDGTAFSSTQDGRPYCCEHDWRAEPARGAKTELPCAEPAKTKGRRKRRRCWRRVTEGK</sequence>
<dbReference type="InterPro" id="IPR013083">
    <property type="entry name" value="Znf_RING/FYVE/PHD"/>
</dbReference>
<dbReference type="Pfam" id="PF17982">
    <property type="entry name" value="C5HCH"/>
    <property type="match status" value="1"/>
</dbReference>
<dbReference type="SMART" id="SM00398">
    <property type="entry name" value="HMG"/>
    <property type="match status" value="1"/>
</dbReference>
<evidence type="ECO:0000259" key="19">
    <source>
        <dbReference type="PROSITE" id="PS50280"/>
    </source>
</evidence>
<evidence type="ECO:0000256" key="3">
    <source>
        <dbReference type="ARBA" id="ARBA00022454"/>
    </source>
</evidence>
<dbReference type="InterPro" id="IPR003616">
    <property type="entry name" value="Post-SET_dom"/>
</dbReference>
<dbReference type="PROSITE" id="PS50118">
    <property type="entry name" value="HMG_BOX_2"/>
    <property type="match status" value="1"/>
</dbReference>